<evidence type="ECO:0000313" key="2">
    <source>
        <dbReference type="EMBL" id="QHB37813.1"/>
    </source>
</evidence>
<keyword evidence="3" id="KW-1185">Reference proteome</keyword>
<evidence type="ECO:0000313" key="3">
    <source>
        <dbReference type="Proteomes" id="UP000464404"/>
    </source>
</evidence>
<protein>
    <submittedName>
        <fullName evidence="2">Uncharacterized protein</fullName>
    </submittedName>
</protein>
<dbReference type="KEGG" id="vg:60321432"/>
<evidence type="ECO:0000256" key="1">
    <source>
        <dbReference type="SAM" id="MobiDB-lite"/>
    </source>
</evidence>
<accession>A0A6B9LA08</accession>
<gene>
    <name evidence="2" type="primary">72</name>
    <name evidence="2" type="ORF">PBI_IMVUBU_72</name>
</gene>
<proteinExistence type="predicted"/>
<feature type="region of interest" description="Disordered" evidence="1">
    <location>
        <begin position="1"/>
        <end position="47"/>
    </location>
</feature>
<name>A0A6B9LA08_9CAUD</name>
<dbReference type="EMBL" id="MN813693">
    <property type="protein sequence ID" value="QHB37813.1"/>
    <property type="molecule type" value="Genomic_DNA"/>
</dbReference>
<dbReference type="Proteomes" id="UP000464404">
    <property type="component" value="Segment"/>
</dbReference>
<dbReference type="GeneID" id="60321432"/>
<organism evidence="2 3">
    <name type="scientific">Mycobacterium phage Imvubu</name>
    <dbReference type="NCBI Taxonomy" id="2686233"/>
    <lineage>
        <taxon>Viruses</taxon>
        <taxon>Duplodnaviria</taxon>
        <taxon>Heunggongvirae</taxon>
        <taxon>Uroviricota</taxon>
        <taxon>Caudoviricetes</taxon>
        <taxon>Bclasvirinae</taxon>
        <taxon>Imvubuvirus</taxon>
        <taxon>Imvubuvirus imvubu</taxon>
    </lineage>
</organism>
<feature type="compositionally biased region" description="Basic and acidic residues" evidence="1">
    <location>
        <begin position="1"/>
        <end position="23"/>
    </location>
</feature>
<sequence>MALTRDQRRAMERSMARMRERQHAAAIRPTSPVPADAPVLTPDANEGFAPEGVMREEAPAPAGPPPDKVRRVAGTMWWAAQSPAIADDQRERILEARDVVLQEAASA</sequence>
<dbReference type="RefSeq" id="YP_009950022.1">
    <property type="nucleotide sequence ID" value="NC_051586.1"/>
</dbReference>
<reference evidence="2 3" key="1">
    <citation type="submission" date="2019-12" db="EMBL/GenBank/DDBJ databases">
        <authorList>
            <person name="Garlena R.A."/>
            <person name="Russell D.A."/>
            <person name="Pope W.H."/>
            <person name="Jacobs-Sera D."/>
            <person name="Hatfull G.F."/>
        </authorList>
    </citation>
    <scope>NUCLEOTIDE SEQUENCE [LARGE SCALE GENOMIC DNA]</scope>
</reference>